<organism evidence="1 2">
    <name type="scientific">Enterococcus faecalis</name>
    <name type="common">Streptococcus faecalis</name>
    <dbReference type="NCBI Taxonomy" id="1351"/>
    <lineage>
        <taxon>Bacteria</taxon>
        <taxon>Bacillati</taxon>
        <taxon>Bacillota</taxon>
        <taxon>Bacilli</taxon>
        <taxon>Lactobacillales</taxon>
        <taxon>Enterococcaceae</taxon>
        <taxon>Enterococcus</taxon>
    </lineage>
</organism>
<evidence type="ECO:0000313" key="1">
    <source>
        <dbReference type="EMBL" id="BDQ60766.1"/>
    </source>
</evidence>
<accession>A0AC59HM23</accession>
<reference evidence="1" key="1">
    <citation type="submission" date="2022-08" db="EMBL/GenBank/DDBJ databases">
        <title>Molecular epidemiological analysis of five strains of VanD-type vancomycin-resistant Enterococcus faecalis.</title>
        <authorList>
            <person name="Mimura K."/>
            <person name="Hashimoto Y."/>
            <person name="Tomita H."/>
        </authorList>
    </citation>
    <scope>NUCLEOTIDE SEQUENCE</scope>
    <source>
        <strain evidence="1">SVR2332</strain>
    </source>
</reference>
<dbReference type="EMBL" id="AP026729">
    <property type="protein sequence ID" value="BDQ60766.1"/>
    <property type="molecule type" value="Genomic_DNA"/>
</dbReference>
<proteinExistence type="predicted"/>
<gene>
    <name evidence="1" type="primary">murQ1</name>
    <name evidence="1" type="ORF">EfsSVR2332_08440</name>
</gene>
<protein>
    <submittedName>
        <fullName evidence="1">N-acetylmuramic acid 6-phosphate etherase 1</fullName>
    </submittedName>
</protein>
<dbReference type="Proteomes" id="UP001317613">
    <property type="component" value="Chromosome"/>
</dbReference>
<evidence type="ECO:0000313" key="2">
    <source>
        <dbReference type="Proteomes" id="UP001317613"/>
    </source>
</evidence>
<name>A0AC59HM23_ENTFL</name>
<sequence>MNLEGLTTEARNETTKKIDQVSTLEMVTLINQEDQKVAQAIEKVLPQIATAIDAAAERFKKGGRLIYCGAGTSGRLGALDAIELTPTYSVSPERAFGILAGGEKAMYQAIEGAEDSKELAIEDLTQHQLTARDVVIAIAASGRTPYAVSAIEYGKKVGALTISVTCNNQSPMNQLAEIGIAPIVGPEVITGSTRMKAGSAQKMVLNMFSTGIMVKVGNIYQNLMVNVQPTNEKLIQRATNIIKEAAEIEESQAKEYLEAAQLEVAPAIVMAKAHVDFQKAKQLLAEHDGRISEVLA</sequence>